<gene>
    <name evidence="2" type="ORF">C5470_04085</name>
</gene>
<sequence length="73" mass="8389">MPDHAVQRFDGVGGVDHLADVESIKTDIHNYNSYTCTLHVYSIPEINHDSKTTEALNRFHDEQGCFSDEYRTF</sequence>
<accession>A0A7X5QJT6</accession>
<proteinExistence type="predicted"/>
<dbReference type="AlphaFoldDB" id="A0A7X5QJT6"/>
<keyword evidence="3" id="KW-1185">Reference proteome</keyword>
<dbReference type="Pfam" id="PF07362">
    <property type="entry name" value="CcdA"/>
    <property type="match status" value="1"/>
</dbReference>
<evidence type="ECO:0000256" key="1">
    <source>
        <dbReference type="ARBA" id="ARBA00022649"/>
    </source>
</evidence>
<evidence type="ECO:0000313" key="3">
    <source>
        <dbReference type="Proteomes" id="UP000547931"/>
    </source>
</evidence>
<dbReference type="EMBL" id="PUJV01000003">
    <property type="protein sequence ID" value="NHB95638.1"/>
    <property type="molecule type" value="Genomic_DNA"/>
</dbReference>
<protein>
    <submittedName>
        <fullName evidence="2">Uncharacterized protein</fullName>
    </submittedName>
</protein>
<dbReference type="Proteomes" id="UP000547931">
    <property type="component" value="Unassembled WGS sequence"/>
</dbReference>
<name>A0A7X5QJT6_9GAMM</name>
<dbReference type="RefSeq" id="WP_166286142.1">
    <property type="nucleotide sequence ID" value="NZ_CAWPIE010000003.1"/>
</dbReference>
<reference evidence="2 3" key="1">
    <citation type="submission" date="2018-02" db="EMBL/GenBank/DDBJ databases">
        <authorList>
            <person name="Machado R.A."/>
        </authorList>
    </citation>
    <scope>NUCLEOTIDE SEQUENCE [LARGE SCALE GENOMIC DNA]</scope>
    <source>
        <strain evidence="2 3">DSM 23271</strain>
    </source>
</reference>
<dbReference type="InterPro" id="IPR009956">
    <property type="entry name" value="Post-segregation_anti-tox_CcdA"/>
</dbReference>
<keyword evidence="1" id="KW-1277">Toxin-antitoxin system</keyword>
<organism evidence="2 3">
    <name type="scientific">Photorhabdus stackebrandtii</name>
    <dbReference type="NCBI Taxonomy" id="1123042"/>
    <lineage>
        <taxon>Bacteria</taxon>
        <taxon>Pseudomonadati</taxon>
        <taxon>Pseudomonadota</taxon>
        <taxon>Gammaproteobacteria</taxon>
        <taxon>Enterobacterales</taxon>
        <taxon>Morganellaceae</taxon>
        <taxon>Photorhabdus</taxon>
    </lineage>
</organism>
<comment type="caution">
    <text evidence="2">The sequence shown here is derived from an EMBL/GenBank/DDBJ whole genome shotgun (WGS) entry which is preliminary data.</text>
</comment>
<evidence type="ECO:0000313" key="2">
    <source>
        <dbReference type="EMBL" id="NHB95638.1"/>
    </source>
</evidence>